<keyword evidence="6 7" id="KW-0472">Membrane</keyword>
<dbReference type="InterPro" id="IPR011701">
    <property type="entry name" value="MFS"/>
</dbReference>
<name>A0ABV5UF56_9PSEU</name>
<feature type="transmembrane region" description="Helical" evidence="7">
    <location>
        <begin position="232"/>
        <end position="249"/>
    </location>
</feature>
<evidence type="ECO:0000256" key="7">
    <source>
        <dbReference type="SAM" id="Phobius"/>
    </source>
</evidence>
<comment type="subcellular location">
    <subcellularLocation>
        <location evidence="1">Cell membrane</location>
        <topology evidence="1">Multi-pass membrane protein</topology>
    </subcellularLocation>
</comment>
<dbReference type="SUPFAM" id="SSF103473">
    <property type="entry name" value="MFS general substrate transporter"/>
    <property type="match status" value="1"/>
</dbReference>
<protein>
    <submittedName>
        <fullName evidence="9">MFS transporter</fullName>
    </submittedName>
</protein>
<evidence type="ECO:0000256" key="3">
    <source>
        <dbReference type="ARBA" id="ARBA00022475"/>
    </source>
</evidence>
<evidence type="ECO:0000313" key="9">
    <source>
        <dbReference type="EMBL" id="MFB9690029.1"/>
    </source>
</evidence>
<dbReference type="RefSeq" id="WP_378204756.1">
    <property type="nucleotide sequence ID" value="NZ_JBHMBK010000045.1"/>
</dbReference>
<keyword evidence="4 7" id="KW-0812">Transmembrane</keyword>
<keyword evidence="10" id="KW-1185">Reference proteome</keyword>
<feature type="transmembrane region" description="Helical" evidence="7">
    <location>
        <begin position="148"/>
        <end position="169"/>
    </location>
</feature>
<feature type="domain" description="Major facilitator superfamily (MFS) profile" evidence="8">
    <location>
        <begin position="21"/>
        <end position="411"/>
    </location>
</feature>
<proteinExistence type="predicted"/>
<feature type="transmembrane region" description="Helical" evidence="7">
    <location>
        <begin position="385"/>
        <end position="405"/>
    </location>
</feature>
<evidence type="ECO:0000256" key="1">
    <source>
        <dbReference type="ARBA" id="ARBA00004651"/>
    </source>
</evidence>
<evidence type="ECO:0000256" key="2">
    <source>
        <dbReference type="ARBA" id="ARBA00022448"/>
    </source>
</evidence>
<evidence type="ECO:0000256" key="4">
    <source>
        <dbReference type="ARBA" id="ARBA00022692"/>
    </source>
</evidence>
<evidence type="ECO:0000256" key="5">
    <source>
        <dbReference type="ARBA" id="ARBA00022989"/>
    </source>
</evidence>
<dbReference type="PANTHER" id="PTHR23517">
    <property type="entry name" value="RESISTANCE PROTEIN MDTM, PUTATIVE-RELATED-RELATED"/>
    <property type="match status" value="1"/>
</dbReference>
<evidence type="ECO:0000259" key="8">
    <source>
        <dbReference type="PROSITE" id="PS50850"/>
    </source>
</evidence>
<dbReference type="EMBL" id="JBHMBK010000045">
    <property type="protein sequence ID" value="MFB9690029.1"/>
    <property type="molecule type" value="Genomic_DNA"/>
</dbReference>
<feature type="transmembrane region" description="Helical" evidence="7">
    <location>
        <begin position="326"/>
        <end position="349"/>
    </location>
</feature>
<dbReference type="InterPro" id="IPR020846">
    <property type="entry name" value="MFS_dom"/>
</dbReference>
<dbReference type="Gene3D" id="1.20.1250.20">
    <property type="entry name" value="MFS general substrate transporter like domains"/>
    <property type="match status" value="2"/>
</dbReference>
<keyword evidence="3" id="KW-1003">Cell membrane</keyword>
<evidence type="ECO:0000256" key="6">
    <source>
        <dbReference type="ARBA" id="ARBA00023136"/>
    </source>
</evidence>
<feature type="transmembrane region" description="Helical" evidence="7">
    <location>
        <begin position="26"/>
        <end position="49"/>
    </location>
</feature>
<reference evidence="9 10" key="1">
    <citation type="submission" date="2024-09" db="EMBL/GenBank/DDBJ databases">
        <authorList>
            <person name="Sun Q."/>
            <person name="Mori K."/>
        </authorList>
    </citation>
    <scope>NUCLEOTIDE SEQUENCE [LARGE SCALE GENOMIC DNA]</scope>
    <source>
        <strain evidence="9 10">JCM 13852</strain>
    </source>
</reference>
<dbReference type="InterPro" id="IPR036259">
    <property type="entry name" value="MFS_trans_sf"/>
</dbReference>
<evidence type="ECO:0000313" key="10">
    <source>
        <dbReference type="Proteomes" id="UP001589535"/>
    </source>
</evidence>
<dbReference type="Pfam" id="PF07690">
    <property type="entry name" value="MFS_1"/>
    <property type="match status" value="1"/>
</dbReference>
<keyword evidence="2" id="KW-0813">Transport</keyword>
<dbReference type="PANTHER" id="PTHR23517:SF2">
    <property type="entry name" value="MULTIDRUG RESISTANCE PROTEIN MDTH"/>
    <property type="match status" value="1"/>
</dbReference>
<feature type="transmembrane region" description="Helical" evidence="7">
    <location>
        <begin position="361"/>
        <end position="379"/>
    </location>
</feature>
<organism evidence="9 10">
    <name type="scientific">Amycolatopsis plumensis</name>
    <dbReference type="NCBI Taxonomy" id="236508"/>
    <lineage>
        <taxon>Bacteria</taxon>
        <taxon>Bacillati</taxon>
        <taxon>Actinomycetota</taxon>
        <taxon>Actinomycetes</taxon>
        <taxon>Pseudonocardiales</taxon>
        <taxon>Pseudonocardiaceae</taxon>
        <taxon>Amycolatopsis</taxon>
    </lineage>
</organism>
<dbReference type="InterPro" id="IPR050171">
    <property type="entry name" value="MFS_Transporters"/>
</dbReference>
<keyword evidence="5 7" id="KW-1133">Transmembrane helix</keyword>
<accession>A0ABV5UF56</accession>
<dbReference type="Proteomes" id="UP001589535">
    <property type="component" value="Unassembled WGS sequence"/>
</dbReference>
<feature type="transmembrane region" description="Helical" evidence="7">
    <location>
        <begin position="175"/>
        <end position="197"/>
    </location>
</feature>
<feature type="transmembrane region" description="Helical" evidence="7">
    <location>
        <begin position="296"/>
        <end position="314"/>
    </location>
</feature>
<feature type="transmembrane region" description="Helical" evidence="7">
    <location>
        <begin position="264"/>
        <end position="284"/>
    </location>
</feature>
<sequence length="425" mass="44493">MTAAADPQKPGVWATFRDAPAAAKTIMFGVIVNRLSGFLVIFLVLYVSALGYSTAQAVFALGAYGAGGVVGTLVGGALSDRFGPRLTIAGSMGLSGLLIAFMLVPNQYPLLLVASVLVGLTSQVFRPASSTLLSDLTPADNQVMIFAIWRFGLNVGSTVAPMLGFALYYLDGKHYTVVFLTEAIVAVAYAVLAWVMLPPRDVVRTIAAPVEPDPAAGSGPGGYLAVLRNRRYVVFLLVAAVHTIVYQQYLSTLPLTVNEVKLNVFWYTLAVSLNGLVVIALELPATKVVQRMPMRLAIAIGLALIGIGVGVYGLPMVPAVIIGGTLLWTIGEIISGPSLFAYPAVVGAGPLKSRYIGSFQFAFGLGNTVAPLVGGWLFLSLGTALLWPLLGAAEVLVAVAVLGLVRVPKKTPPATEPNEVPAETA</sequence>
<feature type="transmembrane region" description="Helical" evidence="7">
    <location>
        <begin position="86"/>
        <end position="104"/>
    </location>
</feature>
<dbReference type="PROSITE" id="PS50850">
    <property type="entry name" value="MFS"/>
    <property type="match status" value="1"/>
</dbReference>
<feature type="transmembrane region" description="Helical" evidence="7">
    <location>
        <begin position="110"/>
        <end position="128"/>
    </location>
</feature>
<comment type="caution">
    <text evidence="9">The sequence shown here is derived from an EMBL/GenBank/DDBJ whole genome shotgun (WGS) entry which is preliminary data.</text>
</comment>
<gene>
    <name evidence="9" type="ORF">ACFFTO_38140</name>
</gene>
<feature type="transmembrane region" description="Helical" evidence="7">
    <location>
        <begin position="55"/>
        <end position="74"/>
    </location>
</feature>